<proteinExistence type="predicted"/>
<dbReference type="EMBL" id="JWJG01000028">
    <property type="protein sequence ID" value="KIF83305.1"/>
    <property type="molecule type" value="Genomic_DNA"/>
</dbReference>
<evidence type="ECO:0000256" key="1">
    <source>
        <dbReference type="SAM" id="SignalP"/>
    </source>
</evidence>
<keyword evidence="1" id="KW-0732">Signal</keyword>
<dbReference type="Proteomes" id="UP000031572">
    <property type="component" value="Unassembled WGS sequence"/>
</dbReference>
<comment type="caution">
    <text evidence="2">The sequence shown here is derived from an EMBL/GenBank/DDBJ whole genome shotgun (WGS) entry which is preliminary data.</text>
</comment>
<feature type="signal peptide" evidence="1">
    <location>
        <begin position="1"/>
        <end position="20"/>
    </location>
</feature>
<accession>A0A0C2BPT2</accession>
<evidence type="ECO:0008006" key="4">
    <source>
        <dbReference type="Google" id="ProtNLM"/>
    </source>
</evidence>
<protein>
    <recommendedName>
        <fullName evidence="4">DUF2059 domain-containing protein</fullName>
    </recommendedName>
</protein>
<reference evidence="2 3" key="1">
    <citation type="submission" date="2014-12" db="EMBL/GenBank/DDBJ databases">
        <title>Denitrispirillum autotrophicum gen. nov., sp. nov., Denitrifying, Facultatively Autotrophic Bacteria Isolated from Rice Paddy Soil.</title>
        <authorList>
            <person name="Ishii S."/>
            <person name="Ashida N."/>
            <person name="Ohno H."/>
            <person name="Otsuka S."/>
            <person name="Yokota A."/>
            <person name="Senoo K."/>
        </authorList>
    </citation>
    <scope>NUCLEOTIDE SEQUENCE [LARGE SCALE GENOMIC DNA]</scope>
    <source>
        <strain evidence="2 3">TSA66</strain>
    </source>
</reference>
<keyword evidence="3" id="KW-1185">Reference proteome</keyword>
<dbReference type="AlphaFoldDB" id="A0A0C2BPT2"/>
<evidence type="ECO:0000313" key="3">
    <source>
        <dbReference type="Proteomes" id="UP000031572"/>
    </source>
</evidence>
<evidence type="ECO:0000313" key="2">
    <source>
        <dbReference type="EMBL" id="KIF83305.1"/>
    </source>
</evidence>
<sequence>MKTMTAPLVALLTMNSTASAASTGDTPVDAPTRIVVNSGYHELVQVVLQNAADNAGKNGESEAFVGCIKNVQAAHFVPLMAKLVAEQMEPAEIDEADRFFTVPAAQTASAKVARYLIADYQEKKGMAPHRPAQELTQDEQQVMDRFLQTNAGAKIYAKGVFFSSSAALDALAREIRQISADCRRLSGTQRAMPGRPFRWPL</sequence>
<feature type="chain" id="PRO_5002146701" description="DUF2059 domain-containing protein" evidence="1">
    <location>
        <begin position="21"/>
        <end position="201"/>
    </location>
</feature>
<organism evidence="2 3">
    <name type="scientific">Noviherbaspirillum autotrophicum</name>
    <dbReference type="NCBI Taxonomy" id="709839"/>
    <lineage>
        <taxon>Bacteria</taxon>
        <taxon>Pseudomonadati</taxon>
        <taxon>Pseudomonadota</taxon>
        <taxon>Betaproteobacteria</taxon>
        <taxon>Burkholderiales</taxon>
        <taxon>Oxalobacteraceae</taxon>
        <taxon>Noviherbaspirillum</taxon>
    </lineage>
</organism>
<name>A0A0C2BPT2_9BURK</name>
<gene>
    <name evidence="2" type="ORF">TSA66_24685</name>
</gene>